<evidence type="ECO:0000256" key="2">
    <source>
        <dbReference type="ARBA" id="ARBA00009865"/>
    </source>
</evidence>
<evidence type="ECO:0000256" key="4">
    <source>
        <dbReference type="ARBA" id="ARBA00023295"/>
    </source>
</evidence>
<dbReference type="Gene3D" id="2.40.128.10">
    <property type="match status" value="1"/>
</dbReference>
<dbReference type="InterPro" id="IPR050727">
    <property type="entry name" value="GH43_arabinanases"/>
</dbReference>
<comment type="pathway">
    <text evidence="1">Glycan metabolism; L-arabinan degradation.</text>
</comment>
<dbReference type="PANTHER" id="PTHR43301">
    <property type="entry name" value="ARABINAN ENDO-1,5-ALPHA-L-ARABINOSIDASE"/>
    <property type="match status" value="1"/>
</dbReference>
<dbReference type="Pfam" id="PF04616">
    <property type="entry name" value="Glyco_hydro_43"/>
    <property type="match status" value="1"/>
</dbReference>
<dbReference type="SUPFAM" id="SSF75005">
    <property type="entry name" value="Arabinanase/levansucrase/invertase"/>
    <property type="match status" value="1"/>
</dbReference>
<dbReference type="InterPro" id="IPR006710">
    <property type="entry name" value="Glyco_hydro_43"/>
</dbReference>
<evidence type="ECO:0000256" key="5">
    <source>
        <dbReference type="RuleBase" id="RU361187"/>
    </source>
</evidence>
<dbReference type="InterPro" id="IPR023296">
    <property type="entry name" value="Glyco_hydro_beta-prop_sf"/>
</dbReference>
<keyword evidence="4 5" id="KW-0326">Glycosidase</keyword>
<evidence type="ECO:0000256" key="1">
    <source>
        <dbReference type="ARBA" id="ARBA00004834"/>
    </source>
</evidence>
<reference evidence="7 8" key="1">
    <citation type="submission" date="2021-03" db="EMBL/GenBank/DDBJ databases">
        <title>Whole genome sequence of Metabacillus bambusae BG109.</title>
        <authorList>
            <person name="Jeong J.W."/>
        </authorList>
    </citation>
    <scope>NUCLEOTIDE SEQUENCE [LARGE SCALE GENOMIC DNA]</scope>
    <source>
        <strain evidence="7 8">BG109</strain>
    </source>
</reference>
<keyword evidence="3 5" id="KW-0378">Hydrolase</keyword>
<evidence type="ECO:0000256" key="3">
    <source>
        <dbReference type="ARBA" id="ARBA00022801"/>
    </source>
</evidence>
<protein>
    <submittedName>
        <fullName evidence="7">Arabinan endo-1,5-alpha-L-arabinosidase</fullName>
    </submittedName>
</protein>
<accession>A0ABS3N2T3</accession>
<feature type="domain" description="Extracellular endo-alpha-(1-&gt;5)-L-arabinanase C-terminal" evidence="6">
    <location>
        <begin position="336"/>
        <end position="440"/>
    </location>
</feature>
<dbReference type="Gene3D" id="2.115.10.20">
    <property type="entry name" value="Glycosyl hydrolase domain, family 43"/>
    <property type="match status" value="1"/>
</dbReference>
<evidence type="ECO:0000313" key="8">
    <source>
        <dbReference type="Proteomes" id="UP000663981"/>
    </source>
</evidence>
<organism evidence="7 8">
    <name type="scientific">Metabacillus bambusae</name>
    <dbReference type="NCBI Taxonomy" id="2795218"/>
    <lineage>
        <taxon>Bacteria</taxon>
        <taxon>Bacillati</taxon>
        <taxon>Bacillota</taxon>
        <taxon>Bacilli</taxon>
        <taxon>Bacillales</taxon>
        <taxon>Bacillaceae</taxon>
        <taxon>Metabacillus</taxon>
    </lineage>
</organism>
<comment type="similarity">
    <text evidence="2 5">Belongs to the glycosyl hydrolase 43 family.</text>
</comment>
<sequence length="445" mass="51040">MRGSNEMIYPKEPIKYNLYDEEVANQEERWTIHNVHDPALIKDGDTYYVFSTDAKVGGEPTGGIQIRKSKDLIEWQWVGHAFEQIPEEAFAWTGAKGLWAPDVTKYGDTYYLYYAASQFGRNQSFIGVATSKHIEGPWKDQGEVFKTVHGKDTPNAIDPNITFDEEGTPWMVYGSFFGGIYLSEIDPTTGKLVEQDEGKLIARRPHSVEAAIEGPYIVFHPILKKYYLFVSYDSLFRDYNIRVARADRIEGPYLDFNGHEMTNIEIQPNETGIKVLGGYKFGQKEGWIGPGHNSVLKDGEDFFICHHARGERTKKHHALHIRKIVWTEDGWPLVSPERYAGEQEQDIDQDAVAGKWEVILLEKHDNNQISSNSFELLANGKIANDEKGYWRHLNNNLYELFISHYALKRDVIILPAWDWSNWNPTLVFTGKDESGQVMIGKRIDK</sequence>
<dbReference type="EMBL" id="JAGDEL010000008">
    <property type="protein sequence ID" value="MBO1512547.1"/>
    <property type="molecule type" value="Genomic_DNA"/>
</dbReference>
<dbReference type="Proteomes" id="UP000663981">
    <property type="component" value="Unassembled WGS sequence"/>
</dbReference>
<dbReference type="PANTHER" id="PTHR43301:SF3">
    <property type="entry name" value="ARABINAN ENDO-1,5-ALPHA-L-ARABINOSIDASE A-RELATED"/>
    <property type="match status" value="1"/>
</dbReference>
<proteinExistence type="inferred from homology"/>
<dbReference type="Pfam" id="PF16369">
    <property type="entry name" value="GH43_C"/>
    <property type="match status" value="1"/>
</dbReference>
<dbReference type="InterPro" id="IPR032291">
    <property type="entry name" value="Abn2_C"/>
</dbReference>
<dbReference type="CDD" id="cd08998">
    <property type="entry name" value="GH43_Arb43a-like"/>
    <property type="match status" value="1"/>
</dbReference>
<name>A0ABS3N2T3_9BACI</name>
<gene>
    <name evidence="7" type="ORF">I7822_12785</name>
</gene>
<comment type="caution">
    <text evidence="7">The sequence shown here is derived from an EMBL/GenBank/DDBJ whole genome shotgun (WGS) entry which is preliminary data.</text>
</comment>
<evidence type="ECO:0000313" key="7">
    <source>
        <dbReference type="EMBL" id="MBO1512547.1"/>
    </source>
</evidence>
<keyword evidence="8" id="KW-1185">Reference proteome</keyword>
<evidence type="ECO:0000259" key="6">
    <source>
        <dbReference type="Pfam" id="PF16369"/>
    </source>
</evidence>